<dbReference type="Proteomes" id="UP000239181">
    <property type="component" value="Unassembled WGS sequence"/>
</dbReference>
<dbReference type="EMBL" id="PDET01000002">
    <property type="protein sequence ID" value="PRD16826.1"/>
    <property type="molecule type" value="Genomic_DNA"/>
</dbReference>
<keyword evidence="4" id="KW-1185">Reference proteome</keyword>
<dbReference type="PANTHER" id="PTHR30441">
    <property type="entry name" value="DUF748 DOMAIN-CONTAINING PROTEIN"/>
    <property type="match status" value="1"/>
</dbReference>
<evidence type="ECO:0000256" key="1">
    <source>
        <dbReference type="SAM" id="MobiDB-lite"/>
    </source>
</evidence>
<dbReference type="PANTHER" id="PTHR30441:SF4">
    <property type="entry name" value="PROTEIN ASMA"/>
    <property type="match status" value="1"/>
</dbReference>
<evidence type="ECO:0000259" key="2">
    <source>
        <dbReference type="Pfam" id="PF05170"/>
    </source>
</evidence>
<dbReference type="InterPro" id="IPR052894">
    <property type="entry name" value="AsmA-related"/>
</dbReference>
<dbReference type="GO" id="GO:0005886">
    <property type="term" value="C:plasma membrane"/>
    <property type="evidence" value="ECO:0007669"/>
    <property type="project" value="TreeGrafter"/>
</dbReference>
<feature type="region of interest" description="Disordered" evidence="1">
    <location>
        <begin position="595"/>
        <end position="614"/>
    </location>
</feature>
<dbReference type="NCBIfam" id="NF008091">
    <property type="entry name" value="PRK10833.1"/>
    <property type="match status" value="1"/>
</dbReference>
<sequence>MKRLITTLAILLVVIVAGMTALVLLVNPNDFRAYMAHQVEQRSGYQLALKGELRWHVWPQLSILSGPVTLTAQGASQPVVSAENMRLDVNLLPLLSHQLSVKQVMLKNAVVRLIPESERQRPADAPIGPEGSSPPSVIEDVTRGWRFDISHLRIVDSLLVWQQDNGEQLNVRDFNLRLDQTQPRLVNLEFSSRISRDQRDLRLQFSSELDITHYPRQINAAIKQLDYQLQGADLPQTGIKGQAAMAASWDNANQRFSLSDIQLSANDSQLSGTITGSLGNRPQVVADLSSATLNMDSLLGIPETTNADAAQQSQRTGRAPVIAESAPVNNADSPLNAVDGKIGLKIAKLRWRGIDMDAVDLEATNQQGLLSLVRLQGQADGGTFSLPGSIDVRSSQTRVALKPSFQRVGIGPLLKAFNLPDTISGELSLDGDFNGNGLTVAEFNHQWQGSADLKLDNAQFAGLNFQQLIQRAVEGNSDKVRGERNDQPILQQISGHATLNNGLVTFPELKAQSTILNYTGSGNVDLAKRELDINFGVTVMRGWQGDDTLVRRLQQTPVPLRIYGPWSTINYSLKVDQVLRQQLRDEAKQRLKEWMGRNPENEKRNDVKKLLKDM</sequence>
<comment type="caution">
    <text evidence="3">The sequence shown here is derived from an EMBL/GenBank/DDBJ whole genome shotgun (WGS) entry which is preliminary data.</text>
</comment>
<dbReference type="OrthoDB" id="9766390at2"/>
<proteinExistence type="predicted"/>
<dbReference type="Pfam" id="PF05170">
    <property type="entry name" value="AsmA"/>
    <property type="match status" value="2"/>
</dbReference>
<dbReference type="GO" id="GO:0090313">
    <property type="term" value="P:regulation of protein targeting to membrane"/>
    <property type="evidence" value="ECO:0007669"/>
    <property type="project" value="TreeGrafter"/>
</dbReference>
<protein>
    <submittedName>
        <fullName evidence="3">Outer membrane assembly protein AsmA</fullName>
    </submittedName>
</protein>
<reference evidence="3 4" key="1">
    <citation type="submission" date="2017-10" db="EMBL/GenBank/DDBJ databases">
        <title>Draft genome of two endophytic bacteria isolated from 'guarana' Paullinia cupana (Mart.) Ducke.</title>
        <authorList>
            <person name="Siqueira K.A."/>
            <person name="Liotti R.G."/>
            <person name="Mendes T.A."/>
            <person name="Soares M.A."/>
        </authorList>
    </citation>
    <scope>NUCLEOTIDE SEQUENCE [LARGE SCALE GENOMIC DNA]</scope>
    <source>
        <strain evidence="3 4">342</strain>
    </source>
</reference>
<evidence type="ECO:0000313" key="4">
    <source>
        <dbReference type="Proteomes" id="UP000239181"/>
    </source>
</evidence>
<evidence type="ECO:0000313" key="3">
    <source>
        <dbReference type="EMBL" id="PRD16826.1"/>
    </source>
</evidence>
<dbReference type="RefSeq" id="WP_105591406.1">
    <property type="nucleotide sequence ID" value="NZ_PDET01000002.1"/>
</dbReference>
<feature type="domain" description="AsmA" evidence="2">
    <location>
        <begin position="193"/>
        <end position="507"/>
    </location>
</feature>
<organism evidence="3 4">
    <name type="scientific">Pantoea coffeiphila</name>
    <dbReference type="NCBI Taxonomy" id="1465635"/>
    <lineage>
        <taxon>Bacteria</taxon>
        <taxon>Pseudomonadati</taxon>
        <taxon>Pseudomonadota</taxon>
        <taxon>Gammaproteobacteria</taxon>
        <taxon>Enterobacterales</taxon>
        <taxon>Erwiniaceae</taxon>
        <taxon>Pantoea</taxon>
    </lineage>
</organism>
<gene>
    <name evidence="3" type="ORF">CQW29_03950</name>
</gene>
<dbReference type="AlphaFoldDB" id="A0A2S9IGA3"/>
<feature type="domain" description="AsmA" evidence="2">
    <location>
        <begin position="4"/>
        <end position="184"/>
    </location>
</feature>
<accession>A0A2S9IGA3</accession>
<name>A0A2S9IGA3_9GAMM</name>
<dbReference type="InterPro" id="IPR007844">
    <property type="entry name" value="AsmA"/>
</dbReference>